<keyword evidence="2 5" id="KW-0812">Transmembrane</keyword>
<keyword evidence="3 5" id="KW-1133">Transmembrane helix</keyword>
<gene>
    <name evidence="7" type="ORF">T265_10924</name>
</gene>
<dbReference type="GO" id="GO:0016020">
    <property type="term" value="C:membrane"/>
    <property type="evidence" value="ECO:0007669"/>
    <property type="project" value="UniProtKB-SubCell"/>
</dbReference>
<feature type="transmembrane region" description="Helical" evidence="5">
    <location>
        <begin position="45"/>
        <end position="68"/>
    </location>
</feature>
<accession>A0A074Z0R6</accession>
<evidence type="ECO:0000256" key="1">
    <source>
        <dbReference type="ARBA" id="ARBA00004370"/>
    </source>
</evidence>
<dbReference type="OrthoDB" id="6239426at2759"/>
<evidence type="ECO:0000259" key="6">
    <source>
        <dbReference type="PROSITE" id="PS50262"/>
    </source>
</evidence>
<dbReference type="EMBL" id="KL597044">
    <property type="protein sequence ID" value="KER20553.1"/>
    <property type="molecule type" value="Genomic_DNA"/>
</dbReference>
<feature type="transmembrane region" description="Helical" evidence="5">
    <location>
        <begin position="211"/>
        <end position="229"/>
    </location>
</feature>
<dbReference type="GeneID" id="20325092"/>
<feature type="domain" description="G-protein coupled receptors family 1 profile" evidence="6">
    <location>
        <begin position="58"/>
        <end position="392"/>
    </location>
</feature>
<dbReference type="KEGG" id="ovi:T265_10924"/>
<evidence type="ECO:0000256" key="3">
    <source>
        <dbReference type="ARBA" id="ARBA00022989"/>
    </source>
</evidence>
<protein>
    <recommendedName>
        <fullName evidence="6">G-protein coupled receptors family 1 profile domain-containing protein</fullName>
    </recommendedName>
</protein>
<dbReference type="SUPFAM" id="SSF81321">
    <property type="entry name" value="Family A G protein-coupled receptor-like"/>
    <property type="match status" value="1"/>
</dbReference>
<evidence type="ECO:0000256" key="4">
    <source>
        <dbReference type="ARBA" id="ARBA00023136"/>
    </source>
</evidence>
<feature type="transmembrane region" description="Helical" evidence="5">
    <location>
        <begin position="377"/>
        <end position="396"/>
    </location>
</feature>
<dbReference type="InterPro" id="IPR017452">
    <property type="entry name" value="GPCR_Rhodpsn_7TM"/>
</dbReference>
<dbReference type="PANTHER" id="PTHR46641:SF18">
    <property type="entry name" value="G-PROTEIN COUPLED RECEPTORS FAMILY 1 PROFILE DOMAIN-CONTAINING PROTEIN"/>
    <property type="match status" value="1"/>
</dbReference>
<evidence type="ECO:0000256" key="5">
    <source>
        <dbReference type="SAM" id="Phobius"/>
    </source>
</evidence>
<comment type="subcellular location">
    <subcellularLocation>
        <location evidence="1">Membrane</location>
    </subcellularLocation>
</comment>
<evidence type="ECO:0000313" key="7">
    <source>
        <dbReference type="EMBL" id="KER20553.1"/>
    </source>
</evidence>
<keyword evidence="8" id="KW-1185">Reference proteome</keyword>
<feature type="transmembrane region" description="Helical" evidence="5">
    <location>
        <begin position="266"/>
        <end position="290"/>
    </location>
</feature>
<dbReference type="Gene3D" id="1.20.1070.10">
    <property type="entry name" value="Rhodopsin 7-helix transmembrane proteins"/>
    <property type="match status" value="1"/>
</dbReference>
<name>A0A074Z0R6_OPIVI</name>
<dbReference type="CTD" id="20325092"/>
<evidence type="ECO:0000256" key="2">
    <source>
        <dbReference type="ARBA" id="ARBA00022692"/>
    </source>
</evidence>
<sequence length="451" mass="50418">MSDSNQSLIFSFAFYHHVKYLGDCSPSKHLNMYGKNDAVPLDLSLVGSITFSAVGFILNLLALMIFCASENGCFLNLRNIVSQATVSDSTGKKESSQPSSQTILSSRASGAPKNSVTLSLLLLSLCECVFTLSKLLFDLLTIIGNHTITNTSTKLTIQTVSVLQNLIFFFADVGILCRNWCVLLITIARAEVVLWPLGAKGRQRVLRSRRKFMIAFSLVVAAAVILAYIKHTDMVGLLCYDKALKKYALWSEHFFMDRQTRTMFDALFFFPVQGIIVWILIFIFTIIIVCRLKPWRREIEHLFDESISRDGATSVQSVQLDAMKRRQKSQIRATRVVVTIVLVFLLLELFNCIATILEVAEVIIRDSQEGININQAGNTLVAIDSVCNFFIFILTLKQFRIACKQLFCKSCTKRQSERPVVTKTTSDTSAQAVNSSSLPVSEAVSIKLDLE</sequence>
<reference evidence="7 8" key="1">
    <citation type="submission" date="2013-11" db="EMBL/GenBank/DDBJ databases">
        <title>Opisthorchis viverrini - life in the bile duct.</title>
        <authorList>
            <person name="Young N.D."/>
            <person name="Nagarajan N."/>
            <person name="Lin S.J."/>
            <person name="Korhonen P.K."/>
            <person name="Jex A.R."/>
            <person name="Hall R.S."/>
            <person name="Safavi-Hemami H."/>
            <person name="Kaewkong W."/>
            <person name="Bertrand D."/>
            <person name="Gao S."/>
            <person name="Seet Q."/>
            <person name="Wongkham S."/>
            <person name="Teh B.T."/>
            <person name="Wongkham C."/>
            <person name="Intapan P.M."/>
            <person name="Maleewong W."/>
            <person name="Yang X."/>
            <person name="Hu M."/>
            <person name="Wang Z."/>
            <person name="Hofmann A."/>
            <person name="Sternberg P.W."/>
            <person name="Tan P."/>
            <person name="Wang J."/>
            <person name="Gasser R.B."/>
        </authorList>
    </citation>
    <scope>NUCLEOTIDE SEQUENCE [LARGE SCALE GENOMIC DNA]</scope>
</reference>
<keyword evidence="4 5" id="KW-0472">Membrane</keyword>
<organism evidence="7 8">
    <name type="scientific">Opisthorchis viverrini</name>
    <name type="common">Southeast Asian liver fluke</name>
    <dbReference type="NCBI Taxonomy" id="6198"/>
    <lineage>
        <taxon>Eukaryota</taxon>
        <taxon>Metazoa</taxon>
        <taxon>Spiralia</taxon>
        <taxon>Lophotrochozoa</taxon>
        <taxon>Platyhelminthes</taxon>
        <taxon>Trematoda</taxon>
        <taxon>Digenea</taxon>
        <taxon>Opisthorchiida</taxon>
        <taxon>Opisthorchiata</taxon>
        <taxon>Opisthorchiidae</taxon>
        <taxon>Opisthorchis</taxon>
    </lineage>
</organism>
<evidence type="ECO:0000313" key="8">
    <source>
        <dbReference type="Proteomes" id="UP000054324"/>
    </source>
</evidence>
<feature type="transmembrane region" description="Helical" evidence="5">
    <location>
        <begin position="333"/>
        <end position="357"/>
    </location>
</feature>
<dbReference type="InterPro" id="IPR052954">
    <property type="entry name" value="GPCR-Ligand_Int"/>
</dbReference>
<proteinExistence type="predicted"/>
<dbReference type="PANTHER" id="PTHR46641">
    <property type="entry name" value="FMRFAMIDE RECEPTOR-RELATED"/>
    <property type="match status" value="1"/>
</dbReference>
<dbReference type="PROSITE" id="PS50262">
    <property type="entry name" value="G_PROTEIN_RECEP_F1_2"/>
    <property type="match status" value="1"/>
</dbReference>
<dbReference type="Proteomes" id="UP000054324">
    <property type="component" value="Unassembled WGS sequence"/>
</dbReference>
<dbReference type="RefSeq" id="XP_009175704.1">
    <property type="nucleotide sequence ID" value="XM_009177440.1"/>
</dbReference>
<dbReference type="AlphaFoldDB" id="A0A074Z0R6"/>